<feature type="transmembrane region" description="Helical" evidence="8">
    <location>
        <begin position="96"/>
        <end position="118"/>
    </location>
</feature>
<dbReference type="InterPro" id="IPR004776">
    <property type="entry name" value="Mem_transp_PIN-like"/>
</dbReference>
<keyword evidence="5 8" id="KW-0812">Transmembrane</keyword>
<dbReference type="Proteomes" id="UP000644115">
    <property type="component" value="Unassembled WGS sequence"/>
</dbReference>
<dbReference type="AlphaFoldDB" id="A0A923SLU8"/>
<evidence type="ECO:0000256" key="1">
    <source>
        <dbReference type="ARBA" id="ARBA00004651"/>
    </source>
</evidence>
<evidence type="ECO:0000256" key="8">
    <source>
        <dbReference type="SAM" id="Phobius"/>
    </source>
</evidence>
<dbReference type="PANTHER" id="PTHR36838">
    <property type="entry name" value="AUXIN EFFLUX CARRIER FAMILY PROTEIN"/>
    <property type="match status" value="1"/>
</dbReference>
<evidence type="ECO:0000256" key="6">
    <source>
        <dbReference type="ARBA" id="ARBA00022989"/>
    </source>
</evidence>
<evidence type="ECO:0000313" key="10">
    <source>
        <dbReference type="Proteomes" id="UP000644115"/>
    </source>
</evidence>
<proteinExistence type="inferred from homology"/>
<dbReference type="InterPro" id="IPR038770">
    <property type="entry name" value="Na+/solute_symporter_sf"/>
</dbReference>
<dbReference type="GO" id="GO:0055085">
    <property type="term" value="P:transmembrane transport"/>
    <property type="evidence" value="ECO:0007669"/>
    <property type="project" value="InterPro"/>
</dbReference>
<keyword evidence="7 8" id="KW-0472">Membrane</keyword>
<accession>A0A923SLU8</accession>
<sequence>MYGRYFVLFAILFTGWFLRKINFIDDKMDHSINKLVVYFAYPCLIVHNIGELDLTADVLADFGLTFVLSLVVFYLYGFFCKGYARLRKYPKNVSGIAEFAMSMPNNGFMGFPVALIFFGDSGLLLMLAHNAAMNFFIFTYGVKLLRDMKTDDHPPMTPKRFITAVVKLLLNPNILALFIGFAFSMLGNGVPGVLDEYLLYIGNVSTPMAMIFIGSTLTNYKFRDIIRSVVTIEGSAVKLLLLPLLTLAAVAFLPIDPLIRSILVLGISFPTAATVSMLAEQEGLDAGVASKILFLSTVASIGTVPLLIHIIQLVIM</sequence>
<keyword evidence="4" id="KW-1003">Cell membrane</keyword>
<evidence type="ECO:0000256" key="2">
    <source>
        <dbReference type="ARBA" id="ARBA00010145"/>
    </source>
</evidence>
<dbReference type="RefSeq" id="WP_249287022.1">
    <property type="nucleotide sequence ID" value="NZ_JACRWC010000078.1"/>
</dbReference>
<dbReference type="EMBL" id="JACRWC010000078">
    <property type="protein sequence ID" value="MBC5999603.1"/>
    <property type="molecule type" value="Genomic_DNA"/>
</dbReference>
<evidence type="ECO:0000256" key="5">
    <source>
        <dbReference type="ARBA" id="ARBA00022692"/>
    </source>
</evidence>
<dbReference type="GO" id="GO:0005886">
    <property type="term" value="C:plasma membrane"/>
    <property type="evidence" value="ECO:0007669"/>
    <property type="project" value="UniProtKB-SubCell"/>
</dbReference>
<keyword evidence="10" id="KW-1185">Reference proteome</keyword>
<dbReference type="Gene3D" id="1.20.1530.20">
    <property type="match status" value="1"/>
</dbReference>
<dbReference type="Pfam" id="PF03547">
    <property type="entry name" value="Mem_trans"/>
    <property type="match status" value="1"/>
</dbReference>
<evidence type="ECO:0000313" key="9">
    <source>
        <dbReference type="EMBL" id="MBC5999603.1"/>
    </source>
</evidence>
<feature type="transmembrane region" description="Helical" evidence="8">
    <location>
        <begin position="197"/>
        <end position="218"/>
    </location>
</feature>
<protein>
    <submittedName>
        <fullName evidence="9">AEC family transporter</fullName>
    </submittedName>
</protein>
<feature type="transmembrane region" description="Helical" evidence="8">
    <location>
        <begin position="165"/>
        <end position="185"/>
    </location>
</feature>
<comment type="subcellular location">
    <subcellularLocation>
        <location evidence="1">Cell membrane</location>
        <topology evidence="1">Multi-pass membrane protein</topology>
    </subcellularLocation>
</comment>
<reference evidence="9" key="1">
    <citation type="submission" date="2020-08" db="EMBL/GenBank/DDBJ databases">
        <authorList>
            <person name="Liu C."/>
            <person name="Sun Q."/>
        </authorList>
    </citation>
    <scope>NUCLEOTIDE SEQUENCE</scope>
    <source>
        <strain evidence="9">BX16</strain>
    </source>
</reference>
<feature type="transmembrane region" description="Helical" evidence="8">
    <location>
        <begin position="35"/>
        <end position="50"/>
    </location>
</feature>
<evidence type="ECO:0000256" key="7">
    <source>
        <dbReference type="ARBA" id="ARBA00023136"/>
    </source>
</evidence>
<feature type="transmembrane region" description="Helical" evidence="8">
    <location>
        <begin position="62"/>
        <end position="84"/>
    </location>
</feature>
<comment type="caution">
    <text evidence="9">The sequence shown here is derived from an EMBL/GenBank/DDBJ whole genome shotgun (WGS) entry which is preliminary data.</text>
</comment>
<organism evidence="9 10">
    <name type="scientific">Lentihominibacter faecis</name>
    <dbReference type="NCBI Taxonomy" id="2764712"/>
    <lineage>
        <taxon>Bacteria</taxon>
        <taxon>Bacillati</taxon>
        <taxon>Bacillota</taxon>
        <taxon>Clostridia</taxon>
        <taxon>Peptostreptococcales</taxon>
        <taxon>Anaerovoracaceae</taxon>
        <taxon>Lentihominibacter</taxon>
    </lineage>
</organism>
<comment type="similarity">
    <text evidence="2">Belongs to the auxin efflux carrier (TC 2.A.69) family.</text>
</comment>
<keyword evidence="3" id="KW-0813">Transport</keyword>
<gene>
    <name evidence="9" type="ORF">H8876_06285</name>
</gene>
<name>A0A923SLU8_9FIRM</name>
<evidence type="ECO:0000256" key="3">
    <source>
        <dbReference type="ARBA" id="ARBA00022448"/>
    </source>
</evidence>
<feature type="transmembrane region" description="Helical" evidence="8">
    <location>
        <begin position="6"/>
        <end position="23"/>
    </location>
</feature>
<evidence type="ECO:0000256" key="4">
    <source>
        <dbReference type="ARBA" id="ARBA00022475"/>
    </source>
</evidence>
<keyword evidence="6 8" id="KW-1133">Transmembrane helix</keyword>
<feature type="transmembrane region" description="Helical" evidence="8">
    <location>
        <begin position="124"/>
        <end position="145"/>
    </location>
</feature>
<feature type="transmembrane region" description="Helical" evidence="8">
    <location>
        <begin position="239"/>
        <end position="255"/>
    </location>
</feature>
<feature type="transmembrane region" description="Helical" evidence="8">
    <location>
        <begin position="261"/>
        <end position="280"/>
    </location>
</feature>
<feature type="transmembrane region" description="Helical" evidence="8">
    <location>
        <begin position="292"/>
        <end position="315"/>
    </location>
</feature>
<dbReference type="PANTHER" id="PTHR36838:SF3">
    <property type="entry name" value="TRANSPORTER AUXIN EFFLUX CARRIER EC FAMILY"/>
    <property type="match status" value="1"/>
</dbReference>